<keyword evidence="3" id="KW-1185">Reference proteome</keyword>
<dbReference type="Proteomes" id="UP001372338">
    <property type="component" value="Unassembled WGS sequence"/>
</dbReference>
<evidence type="ECO:0000313" key="2">
    <source>
        <dbReference type="EMBL" id="KAK7261312.1"/>
    </source>
</evidence>
<accession>A0AAN9EPX7</accession>
<feature type="compositionally biased region" description="Polar residues" evidence="1">
    <location>
        <begin position="10"/>
        <end position="19"/>
    </location>
</feature>
<sequence>MGGVVAPTTLRVTSQNPTSLGGKRTYGNDEEDLHVIKTSPPTSTEFSNPKPSLARSGSSLLRLSLLLLTPNPRSTFFFVSHFRSKVLISHLLFFSLYFSHLIPFF</sequence>
<proteinExistence type="predicted"/>
<protein>
    <submittedName>
        <fullName evidence="2">Uncharacterized protein</fullName>
    </submittedName>
</protein>
<feature type="compositionally biased region" description="Polar residues" evidence="1">
    <location>
        <begin position="39"/>
        <end position="50"/>
    </location>
</feature>
<gene>
    <name evidence="2" type="ORF">RIF29_27621</name>
</gene>
<dbReference type="EMBL" id="JAYWIO010000005">
    <property type="protein sequence ID" value="KAK7261312.1"/>
    <property type="molecule type" value="Genomic_DNA"/>
</dbReference>
<name>A0AAN9EPX7_CROPI</name>
<comment type="caution">
    <text evidence="2">The sequence shown here is derived from an EMBL/GenBank/DDBJ whole genome shotgun (WGS) entry which is preliminary data.</text>
</comment>
<evidence type="ECO:0000256" key="1">
    <source>
        <dbReference type="SAM" id="MobiDB-lite"/>
    </source>
</evidence>
<reference evidence="2 3" key="1">
    <citation type="submission" date="2024-01" db="EMBL/GenBank/DDBJ databases">
        <title>The genomes of 5 underutilized Papilionoideae crops provide insights into root nodulation and disease resistanc.</title>
        <authorList>
            <person name="Yuan L."/>
        </authorList>
    </citation>
    <scope>NUCLEOTIDE SEQUENCE [LARGE SCALE GENOMIC DNA]</scope>
    <source>
        <strain evidence="2">ZHUSHIDOU_FW_LH</strain>
        <tissue evidence="2">Leaf</tissue>
    </source>
</reference>
<feature type="region of interest" description="Disordered" evidence="1">
    <location>
        <begin position="1"/>
        <end position="51"/>
    </location>
</feature>
<organism evidence="2 3">
    <name type="scientific">Crotalaria pallida</name>
    <name type="common">Smooth rattlebox</name>
    <name type="synonym">Crotalaria striata</name>
    <dbReference type="NCBI Taxonomy" id="3830"/>
    <lineage>
        <taxon>Eukaryota</taxon>
        <taxon>Viridiplantae</taxon>
        <taxon>Streptophyta</taxon>
        <taxon>Embryophyta</taxon>
        <taxon>Tracheophyta</taxon>
        <taxon>Spermatophyta</taxon>
        <taxon>Magnoliopsida</taxon>
        <taxon>eudicotyledons</taxon>
        <taxon>Gunneridae</taxon>
        <taxon>Pentapetalae</taxon>
        <taxon>rosids</taxon>
        <taxon>fabids</taxon>
        <taxon>Fabales</taxon>
        <taxon>Fabaceae</taxon>
        <taxon>Papilionoideae</taxon>
        <taxon>50 kb inversion clade</taxon>
        <taxon>genistoids sensu lato</taxon>
        <taxon>core genistoids</taxon>
        <taxon>Crotalarieae</taxon>
        <taxon>Crotalaria</taxon>
    </lineage>
</organism>
<dbReference type="AlphaFoldDB" id="A0AAN9EPX7"/>
<evidence type="ECO:0000313" key="3">
    <source>
        <dbReference type="Proteomes" id="UP001372338"/>
    </source>
</evidence>